<evidence type="ECO:0000256" key="3">
    <source>
        <dbReference type="RuleBase" id="RU003616"/>
    </source>
</evidence>
<dbReference type="SUPFAM" id="SSF49764">
    <property type="entry name" value="HSP20-like chaperones"/>
    <property type="match status" value="1"/>
</dbReference>
<feature type="domain" description="SHSP" evidence="4">
    <location>
        <begin position="116"/>
        <end position="224"/>
    </location>
</feature>
<dbReference type="Pfam" id="PF00011">
    <property type="entry name" value="HSP20"/>
    <property type="match status" value="1"/>
</dbReference>
<sequence length="224" mass="23336">MAYLDPYQVDQSFRQLQHDMTRAMANFFENTAMPVIPAPPVRLALPAPGDAAAAAPAAEPATSAAPAAAKDEDAKSVRTIVSVKSCATARSARSTATAAKPTTIIQAPPRRHVRVGDAVVYAPRLDVRETATSFEVLVELAGVPRDAVQVVAEGQQLTVSATSPAAGGDGTTVHVRERHAGKWQRAVVLPAMANVDAASATLEDGVLRVVVPKGGPRAHLIAVK</sequence>
<dbReference type="InterPro" id="IPR008978">
    <property type="entry name" value="HSP20-like_chaperone"/>
</dbReference>
<dbReference type="VEuPathDB" id="FungiDB:AMAG_20340"/>
<protein>
    <recommendedName>
        <fullName evidence="4">SHSP domain-containing protein</fullName>
    </recommendedName>
</protein>
<evidence type="ECO:0000256" key="1">
    <source>
        <dbReference type="ARBA" id="ARBA00023016"/>
    </source>
</evidence>
<name>A0A0L0T9V5_ALLM3</name>
<evidence type="ECO:0000256" key="2">
    <source>
        <dbReference type="PROSITE-ProRule" id="PRU00285"/>
    </source>
</evidence>
<comment type="similarity">
    <text evidence="2 3">Belongs to the small heat shock protein (HSP20) family.</text>
</comment>
<dbReference type="OrthoDB" id="1431247at2759"/>
<dbReference type="CDD" id="cd06464">
    <property type="entry name" value="ACD_sHsps-like"/>
    <property type="match status" value="1"/>
</dbReference>
<dbReference type="PROSITE" id="PS01031">
    <property type="entry name" value="SHSP"/>
    <property type="match status" value="1"/>
</dbReference>
<reference evidence="6" key="2">
    <citation type="submission" date="2009-11" db="EMBL/GenBank/DDBJ databases">
        <title>The Genome Sequence of Allomyces macrogynus strain ATCC 38327.</title>
        <authorList>
            <consortium name="The Broad Institute Genome Sequencing Platform"/>
            <person name="Russ C."/>
            <person name="Cuomo C."/>
            <person name="Shea T."/>
            <person name="Young S.K."/>
            <person name="Zeng Q."/>
            <person name="Koehrsen M."/>
            <person name="Haas B."/>
            <person name="Borodovsky M."/>
            <person name="Guigo R."/>
            <person name="Alvarado L."/>
            <person name="Berlin A."/>
            <person name="Borenstein D."/>
            <person name="Chen Z."/>
            <person name="Engels R."/>
            <person name="Freedman E."/>
            <person name="Gellesch M."/>
            <person name="Goldberg J."/>
            <person name="Griggs A."/>
            <person name="Gujja S."/>
            <person name="Heiman D."/>
            <person name="Hepburn T."/>
            <person name="Howarth C."/>
            <person name="Jen D."/>
            <person name="Larson L."/>
            <person name="Lewis B."/>
            <person name="Mehta T."/>
            <person name="Park D."/>
            <person name="Pearson M."/>
            <person name="Roberts A."/>
            <person name="Saif S."/>
            <person name="Shenoy N."/>
            <person name="Sisk P."/>
            <person name="Stolte C."/>
            <person name="Sykes S."/>
            <person name="Walk T."/>
            <person name="White J."/>
            <person name="Yandava C."/>
            <person name="Burger G."/>
            <person name="Gray M.W."/>
            <person name="Holland P.W.H."/>
            <person name="King N."/>
            <person name="Lang F.B.F."/>
            <person name="Roger A.J."/>
            <person name="Ruiz-Trillo I."/>
            <person name="Lander E."/>
            <person name="Nusbaum C."/>
        </authorList>
    </citation>
    <scope>NUCLEOTIDE SEQUENCE [LARGE SCALE GENOMIC DNA]</scope>
    <source>
        <strain evidence="6">ATCC 38327</strain>
    </source>
</reference>
<proteinExistence type="inferred from homology"/>
<evidence type="ECO:0000259" key="4">
    <source>
        <dbReference type="PROSITE" id="PS01031"/>
    </source>
</evidence>
<dbReference type="InterPro" id="IPR031107">
    <property type="entry name" value="Small_HSP"/>
</dbReference>
<keyword evidence="1" id="KW-0346">Stress response</keyword>
<dbReference type="STRING" id="578462.A0A0L0T9V5"/>
<dbReference type="AlphaFoldDB" id="A0A0L0T9V5"/>
<evidence type="ECO:0000313" key="5">
    <source>
        <dbReference type="EMBL" id="KNE71349.1"/>
    </source>
</evidence>
<reference evidence="5 6" key="1">
    <citation type="submission" date="2009-11" db="EMBL/GenBank/DDBJ databases">
        <title>Annotation of Allomyces macrogynus ATCC 38327.</title>
        <authorList>
            <consortium name="The Broad Institute Genome Sequencing Platform"/>
            <person name="Russ C."/>
            <person name="Cuomo C."/>
            <person name="Burger G."/>
            <person name="Gray M.W."/>
            <person name="Holland P.W.H."/>
            <person name="King N."/>
            <person name="Lang F.B.F."/>
            <person name="Roger A.J."/>
            <person name="Ruiz-Trillo I."/>
            <person name="Young S.K."/>
            <person name="Zeng Q."/>
            <person name="Gargeya S."/>
            <person name="Fitzgerald M."/>
            <person name="Haas B."/>
            <person name="Abouelleil A."/>
            <person name="Alvarado L."/>
            <person name="Arachchi H.M."/>
            <person name="Berlin A."/>
            <person name="Chapman S.B."/>
            <person name="Gearin G."/>
            <person name="Goldberg J."/>
            <person name="Griggs A."/>
            <person name="Gujja S."/>
            <person name="Hansen M."/>
            <person name="Heiman D."/>
            <person name="Howarth C."/>
            <person name="Larimer J."/>
            <person name="Lui A."/>
            <person name="MacDonald P.J.P."/>
            <person name="McCowen C."/>
            <person name="Montmayeur A."/>
            <person name="Murphy C."/>
            <person name="Neiman D."/>
            <person name="Pearson M."/>
            <person name="Priest M."/>
            <person name="Roberts A."/>
            <person name="Saif S."/>
            <person name="Shea T."/>
            <person name="Sisk P."/>
            <person name="Stolte C."/>
            <person name="Sykes S."/>
            <person name="Wortman J."/>
            <person name="Nusbaum C."/>
            <person name="Birren B."/>
        </authorList>
    </citation>
    <scope>NUCLEOTIDE SEQUENCE [LARGE SCALE GENOMIC DNA]</scope>
    <source>
        <strain evidence="5 6">ATCC 38327</strain>
    </source>
</reference>
<organism evidence="5 6">
    <name type="scientific">Allomyces macrogynus (strain ATCC 38327)</name>
    <name type="common">Allomyces javanicus var. macrogynus</name>
    <dbReference type="NCBI Taxonomy" id="578462"/>
    <lineage>
        <taxon>Eukaryota</taxon>
        <taxon>Fungi</taxon>
        <taxon>Fungi incertae sedis</taxon>
        <taxon>Blastocladiomycota</taxon>
        <taxon>Blastocladiomycetes</taxon>
        <taxon>Blastocladiales</taxon>
        <taxon>Blastocladiaceae</taxon>
        <taxon>Allomyces</taxon>
    </lineage>
</organism>
<dbReference type="Proteomes" id="UP000054350">
    <property type="component" value="Unassembled WGS sequence"/>
</dbReference>
<dbReference type="EMBL" id="GG745371">
    <property type="protein sequence ID" value="KNE71349.1"/>
    <property type="molecule type" value="Genomic_DNA"/>
</dbReference>
<evidence type="ECO:0000313" key="6">
    <source>
        <dbReference type="Proteomes" id="UP000054350"/>
    </source>
</evidence>
<dbReference type="PANTHER" id="PTHR11527">
    <property type="entry name" value="HEAT-SHOCK PROTEIN 20 FAMILY MEMBER"/>
    <property type="match status" value="1"/>
</dbReference>
<gene>
    <name evidence="5" type="ORF">AMAG_20340</name>
</gene>
<accession>A0A0L0T9V5</accession>
<keyword evidence="6" id="KW-1185">Reference proteome</keyword>
<dbReference type="InterPro" id="IPR002068">
    <property type="entry name" value="A-crystallin/Hsp20_dom"/>
</dbReference>
<dbReference type="Gene3D" id="2.60.40.790">
    <property type="match status" value="1"/>
</dbReference>